<keyword evidence="9" id="KW-0325">Glycoprotein</keyword>
<evidence type="ECO:0000256" key="5">
    <source>
        <dbReference type="ARBA" id="ARBA00022692"/>
    </source>
</evidence>
<protein>
    <recommendedName>
        <fullName evidence="10">Plasma membrane fusion protein PRM1</fullName>
    </recommendedName>
</protein>
<dbReference type="GO" id="GO:0043332">
    <property type="term" value="C:mating projection tip"/>
    <property type="evidence" value="ECO:0007669"/>
    <property type="project" value="UniProtKB-UniRule"/>
</dbReference>
<organism evidence="12 13">
    <name type="scientific">Exidia glandulosa HHB12029</name>
    <dbReference type="NCBI Taxonomy" id="1314781"/>
    <lineage>
        <taxon>Eukaryota</taxon>
        <taxon>Fungi</taxon>
        <taxon>Dikarya</taxon>
        <taxon>Basidiomycota</taxon>
        <taxon>Agaricomycotina</taxon>
        <taxon>Agaricomycetes</taxon>
        <taxon>Auriculariales</taxon>
        <taxon>Exidiaceae</taxon>
        <taxon>Exidia</taxon>
    </lineage>
</organism>
<feature type="compositionally biased region" description="Pro residues" evidence="11">
    <location>
        <begin position="868"/>
        <end position="878"/>
    </location>
</feature>
<feature type="transmembrane region" description="Helical" evidence="10">
    <location>
        <begin position="293"/>
        <end position="315"/>
    </location>
</feature>
<accession>A0A166A4C4</accession>
<evidence type="ECO:0000256" key="3">
    <source>
        <dbReference type="ARBA" id="ARBA00010780"/>
    </source>
</evidence>
<evidence type="ECO:0000256" key="11">
    <source>
        <dbReference type="SAM" id="MobiDB-lite"/>
    </source>
</evidence>
<dbReference type="PANTHER" id="PTHR31030:SF1">
    <property type="entry name" value="PLASMA MEMBRANE FUSION PROTEIN PRM1"/>
    <property type="match status" value="1"/>
</dbReference>
<evidence type="ECO:0000256" key="10">
    <source>
        <dbReference type="RuleBase" id="RU366035"/>
    </source>
</evidence>
<comment type="caution">
    <text evidence="10">Lacks conserved residue(s) required for the propagation of feature annotation.</text>
</comment>
<keyword evidence="7 10" id="KW-1133">Transmembrane helix</keyword>
<feature type="transmembrane region" description="Helical" evidence="10">
    <location>
        <begin position="602"/>
        <end position="624"/>
    </location>
</feature>
<dbReference type="AlphaFoldDB" id="A0A166A4C4"/>
<dbReference type="GO" id="GO:0032220">
    <property type="term" value="P:plasma membrane fusion involved in cytogamy"/>
    <property type="evidence" value="ECO:0007669"/>
    <property type="project" value="TreeGrafter"/>
</dbReference>
<evidence type="ECO:0000256" key="7">
    <source>
        <dbReference type="ARBA" id="ARBA00022989"/>
    </source>
</evidence>
<keyword evidence="5 10" id="KW-0812">Transmembrane</keyword>
<comment type="subcellular location">
    <subcellularLocation>
        <location evidence="2 10">Cell membrane</location>
        <topology evidence="2 10">Multi-pass membrane protein</topology>
    </subcellularLocation>
</comment>
<dbReference type="STRING" id="1314781.A0A166A4C4"/>
<feature type="transmembrane region" description="Helical" evidence="10">
    <location>
        <begin position="20"/>
        <end position="39"/>
    </location>
</feature>
<dbReference type="EMBL" id="KV426102">
    <property type="protein sequence ID" value="KZV88329.1"/>
    <property type="molecule type" value="Genomic_DNA"/>
</dbReference>
<reference evidence="12 13" key="1">
    <citation type="journal article" date="2016" name="Mol. Biol. Evol.">
        <title>Comparative Genomics of Early-Diverging Mushroom-Forming Fungi Provides Insights into the Origins of Lignocellulose Decay Capabilities.</title>
        <authorList>
            <person name="Nagy L.G."/>
            <person name="Riley R."/>
            <person name="Tritt A."/>
            <person name="Adam C."/>
            <person name="Daum C."/>
            <person name="Floudas D."/>
            <person name="Sun H."/>
            <person name="Yadav J.S."/>
            <person name="Pangilinan J."/>
            <person name="Larsson K.H."/>
            <person name="Matsuura K."/>
            <person name="Barry K."/>
            <person name="Labutti K."/>
            <person name="Kuo R."/>
            <person name="Ohm R.A."/>
            <person name="Bhattacharya S.S."/>
            <person name="Shirouzu T."/>
            <person name="Yoshinaga Y."/>
            <person name="Martin F.M."/>
            <person name="Grigoriev I.V."/>
            <person name="Hibbett D.S."/>
        </authorList>
    </citation>
    <scope>NUCLEOTIDE SEQUENCE [LARGE SCALE GENOMIC DNA]</scope>
    <source>
        <strain evidence="12 13">HHB12029</strain>
    </source>
</reference>
<feature type="region of interest" description="Disordered" evidence="11">
    <location>
        <begin position="845"/>
        <end position="888"/>
    </location>
</feature>
<evidence type="ECO:0000256" key="2">
    <source>
        <dbReference type="ARBA" id="ARBA00004651"/>
    </source>
</evidence>
<feature type="transmembrane region" description="Helical" evidence="10">
    <location>
        <begin position="392"/>
        <end position="413"/>
    </location>
</feature>
<comment type="function">
    <text evidence="1 10">Involved in cell fusion during mating by stabilizing the plasma membrane fusion event.</text>
</comment>
<keyword evidence="13" id="KW-1185">Reference proteome</keyword>
<feature type="compositionally biased region" description="Low complexity" evidence="11">
    <location>
        <begin position="925"/>
        <end position="934"/>
    </location>
</feature>
<dbReference type="FunCoup" id="A0A166A4C4">
    <property type="interactions" value="2"/>
</dbReference>
<dbReference type="GO" id="GO:0005886">
    <property type="term" value="C:plasma membrane"/>
    <property type="evidence" value="ECO:0007669"/>
    <property type="project" value="UniProtKB-SubCell"/>
</dbReference>
<comment type="similarity">
    <text evidence="3 10">Belongs to the PRM1 family.</text>
</comment>
<keyword evidence="6 10" id="KW-0184">Conjugation</keyword>
<evidence type="ECO:0000256" key="4">
    <source>
        <dbReference type="ARBA" id="ARBA00022475"/>
    </source>
</evidence>
<name>A0A166A4C4_EXIGL</name>
<evidence type="ECO:0000256" key="1">
    <source>
        <dbReference type="ARBA" id="ARBA00002512"/>
    </source>
</evidence>
<dbReference type="OrthoDB" id="10248838at2759"/>
<proteinExistence type="inferred from homology"/>
<evidence type="ECO:0000256" key="6">
    <source>
        <dbReference type="ARBA" id="ARBA00022971"/>
    </source>
</evidence>
<sequence length="949" mass="103812">MTDQRPTTSLKPYLTLPQLFSLSWLAYPVISLLFVAFRLQISSADAQNAVSDAKGTLLTSCKAAETAAASAASLPRILAQGTNDQIVDAVNGTLNGARAALILSLTIMEAIIEFIVDMYRSTFLCFLELVVRGGLSLLISASEEITNFLNSTLSGISSALKSEVNAANSAINGAISAINKVGSIFGGNINIPSVSLGSLDQLDNIKIPNDFTNALVSLNNTLPTLDELRDAIDKVIETPFELLKKDINETFSAIHFDASVLPVPQRNTLSFCQDMDTSVVDRLGVDFLQVTKIATILCIVLALMLIAANCLLEWYKYRCMLNGLERTRQAWVSDRLVEHSGNGTPVVALTNENLRDLMAKSQHPLLYQIVQWFENKMGWSKKPNAVVNVRWFLAYVFHPPALACLLIGLFGLISVELQIAALGPIAHRYEGEVANTVSDFTSLIATSINTSMQNDSMAYATAVNGQVDGIQTTINDGMFGWVNGTTSTLNDTLVTFYAEVQNAVETVFGGTPLEGPVQEFVRCLLGTKVDAFEHALTFLHDNLHVDVPRLNDNVLMLNNATVDEVTRPISLAAVGDQGEGSDGGLVGRLITRYVASLKKERIMFLVFLGLWGFVVLMALGVILWHSVLRDSMACIRERRGKKRWEQEQRGFDPATIASPEERASPRFDSVKLGYSDAKRQRSKSWDSDDMVEKSVLSSPTKSRKLIAFGRRARREEQLVPDGYDHDSPRVSTAEPTPGLWARLVGLFRRPQQDEPDWIAGHSPSSSRVHLTVDTQAPARAEVPRHTWIPPHEWSLNPRASFSPKRPSPPPKIMSTSVTGVEQMQFPAPPQTTPYPVPHHHHFARQVPSDMPRSPTDFLTHSRGSSLPTSPPPPPPPPRNMAGIGAMSGSPPDGRFLTVNQHARKSSQNIDPGLNPFATPFDDPTASPFADSNAAAPPPARNPFMTGRAF</sequence>
<evidence type="ECO:0000256" key="9">
    <source>
        <dbReference type="ARBA" id="ARBA00023180"/>
    </source>
</evidence>
<keyword evidence="4 10" id="KW-1003">Cell membrane</keyword>
<keyword evidence="8 10" id="KW-0472">Membrane</keyword>
<dbReference type="InterPro" id="IPR026777">
    <property type="entry name" value="PRM1"/>
</dbReference>
<dbReference type="InParanoid" id="A0A166A4C4"/>
<feature type="compositionally biased region" description="Polar residues" evidence="11">
    <location>
        <begin position="856"/>
        <end position="867"/>
    </location>
</feature>
<feature type="region of interest" description="Disordered" evidence="11">
    <location>
        <begin position="902"/>
        <end position="949"/>
    </location>
</feature>
<evidence type="ECO:0000256" key="8">
    <source>
        <dbReference type="ARBA" id="ARBA00023136"/>
    </source>
</evidence>
<evidence type="ECO:0000313" key="13">
    <source>
        <dbReference type="Proteomes" id="UP000077266"/>
    </source>
</evidence>
<gene>
    <name evidence="12" type="ORF">EXIGLDRAFT_839283</name>
</gene>
<evidence type="ECO:0000313" key="12">
    <source>
        <dbReference type="EMBL" id="KZV88329.1"/>
    </source>
</evidence>
<dbReference type="Proteomes" id="UP000077266">
    <property type="component" value="Unassembled WGS sequence"/>
</dbReference>
<dbReference type="PANTHER" id="PTHR31030">
    <property type="entry name" value="PLASMA MEMBRANE FUSION PROTEIN PRM1"/>
    <property type="match status" value="1"/>
</dbReference>